<comment type="caution">
    <text evidence="5">Lacks conserved residue(s) required for the propagation of feature annotation.</text>
</comment>
<keyword evidence="7" id="KW-0808">Transferase</keyword>
<dbReference type="AlphaFoldDB" id="A0A0D2KQK2"/>
<name>A0A0D2KQK2_9CHLO</name>
<keyword evidence="8" id="KW-1185">Reference proteome</keyword>
<comment type="catalytic activity">
    <reaction evidence="1">
        <text>a 2'-deoxyribonucleoside 5'-diphosphate + ATP = a 2'-deoxyribonucleoside 5'-triphosphate + ADP</text>
        <dbReference type="Rhea" id="RHEA:44640"/>
        <dbReference type="ChEBI" id="CHEBI:30616"/>
        <dbReference type="ChEBI" id="CHEBI:61560"/>
        <dbReference type="ChEBI" id="CHEBI:73316"/>
        <dbReference type="ChEBI" id="CHEBI:456216"/>
        <dbReference type="EC" id="2.7.4.6"/>
    </reaction>
</comment>
<proteinExistence type="inferred from homology"/>
<dbReference type="InterPro" id="IPR036850">
    <property type="entry name" value="NDK-like_dom_sf"/>
</dbReference>
<dbReference type="EMBL" id="KK102382">
    <property type="protein sequence ID" value="KIY97903.1"/>
    <property type="molecule type" value="Genomic_DNA"/>
</dbReference>
<dbReference type="STRING" id="145388.A0A0D2KQK2"/>
<keyword evidence="7" id="KW-0418">Kinase</keyword>
<reference evidence="7 8" key="1">
    <citation type="journal article" date="2013" name="BMC Genomics">
        <title>Reconstruction of the lipid metabolism for the microalga Monoraphidium neglectum from its genome sequence reveals characteristics suitable for biofuel production.</title>
        <authorList>
            <person name="Bogen C."/>
            <person name="Al-Dilaimi A."/>
            <person name="Albersmeier A."/>
            <person name="Wichmann J."/>
            <person name="Grundmann M."/>
            <person name="Rupp O."/>
            <person name="Lauersen K.J."/>
            <person name="Blifernez-Klassen O."/>
            <person name="Kalinowski J."/>
            <person name="Goesmann A."/>
            <person name="Mussgnug J.H."/>
            <person name="Kruse O."/>
        </authorList>
    </citation>
    <scope>NUCLEOTIDE SEQUENCE [LARGE SCALE GENOMIC DNA]</scope>
    <source>
        <strain evidence="7 8">SAG 48.87</strain>
    </source>
</reference>
<dbReference type="KEGG" id="mng:MNEG_10056"/>
<dbReference type="GeneID" id="25727180"/>
<dbReference type="Gene3D" id="3.30.70.141">
    <property type="entry name" value="Nucleoside diphosphate kinase-like domain"/>
    <property type="match status" value="1"/>
</dbReference>
<organism evidence="7 8">
    <name type="scientific">Monoraphidium neglectum</name>
    <dbReference type="NCBI Taxonomy" id="145388"/>
    <lineage>
        <taxon>Eukaryota</taxon>
        <taxon>Viridiplantae</taxon>
        <taxon>Chlorophyta</taxon>
        <taxon>core chlorophytes</taxon>
        <taxon>Chlorophyceae</taxon>
        <taxon>CS clade</taxon>
        <taxon>Sphaeropleales</taxon>
        <taxon>Selenastraceae</taxon>
        <taxon>Monoraphidium</taxon>
    </lineage>
</organism>
<dbReference type="Pfam" id="PF00334">
    <property type="entry name" value="NDK"/>
    <property type="match status" value="1"/>
</dbReference>
<feature type="domain" description="Nucleoside diphosphate kinase-like" evidence="6">
    <location>
        <begin position="9"/>
        <end position="69"/>
    </location>
</feature>
<evidence type="ECO:0000256" key="1">
    <source>
        <dbReference type="ARBA" id="ARBA00000082"/>
    </source>
</evidence>
<comment type="catalytic activity">
    <reaction evidence="2">
        <text>a ribonucleoside 5'-diphosphate + ATP = a ribonucleoside 5'-triphosphate + ADP</text>
        <dbReference type="Rhea" id="RHEA:18113"/>
        <dbReference type="ChEBI" id="CHEBI:30616"/>
        <dbReference type="ChEBI" id="CHEBI:57930"/>
        <dbReference type="ChEBI" id="CHEBI:61557"/>
        <dbReference type="ChEBI" id="CHEBI:456216"/>
        <dbReference type="EC" id="2.7.4.6"/>
    </reaction>
</comment>
<comment type="subcellular location">
    <subcellularLocation>
        <location evidence="3">Cytoplasm</location>
    </subcellularLocation>
</comment>
<evidence type="ECO:0000256" key="2">
    <source>
        <dbReference type="ARBA" id="ARBA00000937"/>
    </source>
</evidence>
<dbReference type="PROSITE" id="PS51374">
    <property type="entry name" value="NDPK_LIKE"/>
    <property type="match status" value="1"/>
</dbReference>
<dbReference type="RefSeq" id="XP_013896923.1">
    <property type="nucleotide sequence ID" value="XM_014041469.1"/>
</dbReference>
<evidence type="ECO:0000313" key="7">
    <source>
        <dbReference type="EMBL" id="KIY97903.1"/>
    </source>
</evidence>
<keyword evidence="4" id="KW-0963">Cytoplasm</keyword>
<accession>A0A0D2KQK2</accession>
<dbReference type="EC" id="2.7.4.6" evidence="7"/>
<dbReference type="Proteomes" id="UP000054498">
    <property type="component" value="Unassembled WGS sequence"/>
</dbReference>
<dbReference type="PANTHER" id="PTHR43109:SF2">
    <property type="entry name" value="NUCLEOSIDE DIPHOSPHATE KINASE 7"/>
    <property type="match status" value="1"/>
</dbReference>
<dbReference type="SUPFAM" id="SSF54919">
    <property type="entry name" value="Nucleoside diphosphate kinase, NDK"/>
    <property type="match status" value="1"/>
</dbReference>
<evidence type="ECO:0000256" key="5">
    <source>
        <dbReference type="PROSITE-ProRule" id="PRU00706"/>
    </source>
</evidence>
<evidence type="ECO:0000313" key="8">
    <source>
        <dbReference type="Proteomes" id="UP000054498"/>
    </source>
</evidence>
<gene>
    <name evidence="7" type="ORF">MNEG_10056</name>
</gene>
<dbReference type="PANTHER" id="PTHR43109">
    <property type="entry name" value="NUCLEOSIDE DIPHOSPHATE KINASE 7"/>
    <property type="match status" value="1"/>
</dbReference>
<evidence type="ECO:0000256" key="4">
    <source>
        <dbReference type="ARBA" id="ARBA00022490"/>
    </source>
</evidence>
<evidence type="ECO:0000256" key="3">
    <source>
        <dbReference type="ARBA" id="ARBA00004496"/>
    </source>
</evidence>
<comment type="similarity">
    <text evidence="5">Belongs to the NDK family.</text>
</comment>
<dbReference type="InterPro" id="IPR034907">
    <property type="entry name" value="NDK-like_dom"/>
</dbReference>
<sequence length="72" mass="7398">MGGVASPAGGAAVELLRQLCGPADPEIARALRPGSLRARHGAGRVRNAVHCTDLAEDGELEARFLFASDCVA</sequence>
<evidence type="ECO:0000259" key="6">
    <source>
        <dbReference type="Pfam" id="PF00334"/>
    </source>
</evidence>
<dbReference type="GO" id="GO:0005879">
    <property type="term" value="C:axonemal microtubule"/>
    <property type="evidence" value="ECO:0007669"/>
    <property type="project" value="TreeGrafter"/>
</dbReference>
<protein>
    <submittedName>
        <fullName evidence="7">Nucleoside diphosphate kinase 7</fullName>
        <ecNumber evidence="7">2.7.4.6</ecNumber>
    </submittedName>
</protein>
<dbReference type="OrthoDB" id="2162449at2759"/>
<dbReference type="GO" id="GO:0004550">
    <property type="term" value="F:nucleoside diphosphate kinase activity"/>
    <property type="evidence" value="ECO:0007669"/>
    <property type="project" value="UniProtKB-EC"/>
</dbReference>